<evidence type="ECO:0000313" key="4">
    <source>
        <dbReference type="Proteomes" id="UP000327493"/>
    </source>
</evidence>
<evidence type="ECO:0000256" key="1">
    <source>
        <dbReference type="SAM" id="MobiDB-lite"/>
    </source>
</evidence>
<keyword evidence="4" id="KW-1185">Reference proteome</keyword>
<reference evidence="3 4" key="1">
    <citation type="submission" date="2019-08" db="EMBL/GenBank/DDBJ databases">
        <title>A chromosome-level genome assembly, high-density linkage maps, and genome scans reveal the genomic architecture of hybrid incompatibilities underlying speciation via character displacement in darters (Percidae: Etheostominae).</title>
        <authorList>
            <person name="Moran R.L."/>
            <person name="Catchen J.M."/>
            <person name="Fuller R.C."/>
        </authorList>
    </citation>
    <scope>NUCLEOTIDE SEQUENCE [LARGE SCALE GENOMIC DNA]</scope>
    <source>
        <strain evidence="3">EspeVRDwgs_2016</strain>
        <tissue evidence="3">Muscle</tissue>
    </source>
</reference>
<sequence length="73" mass="7905">MVNVFVVLRSICLKIVFLLSSLPPPDPFADATKGDDRLPAGTEDYIHIKSNSGTAGRPSPLSRALPPTMIRRS</sequence>
<evidence type="ECO:0008006" key="5">
    <source>
        <dbReference type="Google" id="ProtNLM"/>
    </source>
</evidence>
<feature type="chain" id="PRO_5023917382" description="Secreted protein" evidence="2">
    <location>
        <begin position="22"/>
        <end position="73"/>
    </location>
</feature>
<protein>
    <recommendedName>
        <fullName evidence="5">Secreted protein</fullName>
    </recommendedName>
</protein>
<accession>A0A5J5C9R7</accession>
<name>A0A5J5C9R7_9PERO</name>
<organism evidence="3 4">
    <name type="scientific">Etheostoma spectabile</name>
    <name type="common">orangethroat darter</name>
    <dbReference type="NCBI Taxonomy" id="54343"/>
    <lineage>
        <taxon>Eukaryota</taxon>
        <taxon>Metazoa</taxon>
        <taxon>Chordata</taxon>
        <taxon>Craniata</taxon>
        <taxon>Vertebrata</taxon>
        <taxon>Euteleostomi</taxon>
        <taxon>Actinopterygii</taxon>
        <taxon>Neopterygii</taxon>
        <taxon>Teleostei</taxon>
        <taxon>Neoteleostei</taxon>
        <taxon>Acanthomorphata</taxon>
        <taxon>Eupercaria</taxon>
        <taxon>Perciformes</taxon>
        <taxon>Percoidei</taxon>
        <taxon>Percidae</taxon>
        <taxon>Etheostomatinae</taxon>
        <taxon>Etheostoma</taxon>
    </lineage>
</organism>
<dbReference type="AlphaFoldDB" id="A0A5J5C9R7"/>
<feature type="signal peptide" evidence="2">
    <location>
        <begin position="1"/>
        <end position="21"/>
    </location>
</feature>
<feature type="region of interest" description="Disordered" evidence="1">
    <location>
        <begin position="48"/>
        <end position="73"/>
    </location>
</feature>
<evidence type="ECO:0000256" key="2">
    <source>
        <dbReference type="SAM" id="SignalP"/>
    </source>
</evidence>
<comment type="caution">
    <text evidence="3">The sequence shown here is derived from an EMBL/GenBank/DDBJ whole genome shotgun (WGS) entry which is preliminary data.</text>
</comment>
<keyword evidence="2" id="KW-0732">Signal</keyword>
<evidence type="ECO:0000313" key="3">
    <source>
        <dbReference type="EMBL" id="KAA8578452.1"/>
    </source>
</evidence>
<proteinExistence type="predicted"/>
<gene>
    <name evidence="3" type="ORF">FQN60_000071</name>
</gene>
<dbReference type="Proteomes" id="UP000327493">
    <property type="component" value="Unassembled WGS sequence"/>
</dbReference>
<dbReference type="EMBL" id="VOFY01000643">
    <property type="protein sequence ID" value="KAA8578452.1"/>
    <property type="molecule type" value="Genomic_DNA"/>
</dbReference>